<keyword evidence="3" id="KW-0808">Transferase</keyword>
<keyword evidence="4" id="KW-1185">Reference proteome</keyword>
<comment type="caution">
    <text evidence="3">The sequence shown here is derived from an EMBL/GenBank/DDBJ whole genome shotgun (WGS) entry which is preliminary data.</text>
</comment>
<dbReference type="GO" id="GO:0032259">
    <property type="term" value="P:methylation"/>
    <property type="evidence" value="ECO:0007669"/>
    <property type="project" value="UniProtKB-KW"/>
</dbReference>
<organism evidence="3 4">
    <name type="scientific">Clostridium faecium</name>
    <dbReference type="NCBI Taxonomy" id="2762223"/>
    <lineage>
        <taxon>Bacteria</taxon>
        <taxon>Bacillati</taxon>
        <taxon>Bacillota</taxon>
        <taxon>Clostridia</taxon>
        <taxon>Eubacteriales</taxon>
        <taxon>Clostridiaceae</taxon>
        <taxon>Clostridium</taxon>
    </lineage>
</organism>
<dbReference type="GO" id="GO:0008168">
    <property type="term" value="F:methyltransferase activity"/>
    <property type="evidence" value="ECO:0007669"/>
    <property type="project" value="UniProtKB-KW"/>
</dbReference>
<dbReference type="Proteomes" id="UP000627166">
    <property type="component" value="Unassembled WGS sequence"/>
</dbReference>
<dbReference type="RefSeq" id="WP_191738506.1">
    <property type="nucleotide sequence ID" value="NZ_JACSQB010000007.1"/>
</dbReference>
<name>A0ABR8YN75_9CLOT</name>
<gene>
    <name evidence="3" type="ORF">H9637_00745</name>
</gene>
<evidence type="ECO:0000313" key="3">
    <source>
        <dbReference type="EMBL" id="MBD8045582.1"/>
    </source>
</evidence>
<feature type="transmembrane region" description="Helical" evidence="1">
    <location>
        <begin position="125"/>
        <end position="150"/>
    </location>
</feature>
<keyword evidence="1" id="KW-0812">Transmembrane</keyword>
<proteinExistence type="predicted"/>
<protein>
    <submittedName>
        <fullName evidence="3">SAM-dependent methyltransferase</fullName>
    </submittedName>
</protein>
<keyword evidence="1" id="KW-1133">Transmembrane helix</keyword>
<sequence>MGKKFNCMVCGEELTYLNESKEMECYYCKKKIYSNASCKYGHYVCDNCHSLDAFEVIKNYCMVTTNVNPIEIAMDLMKHPSVKMHGPEHHFLVPAVLLTAYLNKISEREKLSKLLQECEKRAKNVLGGFCGFYGCCGAAVGTGIFISLILGATPLSKEKWGLCNLMTSKSLEAISSFGGPRCCKRDSFLAIETAIDFVKEILNIELEKNRDMHCNYSKINSECLKENCKFYNGTEIKFKLMDN</sequence>
<evidence type="ECO:0000256" key="1">
    <source>
        <dbReference type="SAM" id="Phobius"/>
    </source>
</evidence>
<evidence type="ECO:0000313" key="4">
    <source>
        <dbReference type="Proteomes" id="UP000627166"/>
    </source>
</evidence>
<dbReference type="EMBL" id="JACSQB010000007">
    <property type="protein sequence ID" value="MBD8045582.1"/>
    <property type="molecule type" value="Genomic_DNA"/>
</dbReference>
<dbReference type="InterPro" id="IPR043768">
    <property type="entry name" value="DUF5714"/>
</dbReference>
<accession>A0ABR8YN75</accession>
<reference evidence="3 4" key="1">
    <citation type="submission" date="2020-08" db="EMBL/GenBank/DDBJ databases">
        <title>A Genomic Blueprint of the Chicken Gut Microbiome.</title>
        <authorList>
            <person name="Gilroy R."/>
            <person name="Ravi A."/>
            <person name="Getino M."/>
            <person name="Pursley I."/>
            <person name="Horton D.L."/>
            <person name="Alikhan N.-F."/>
            <person name="Baker D."/>
            <person name="Gharbi K."/>
            <person name="Hall N."/>
            <person name="Watson M."/>
            <person name="Adriaenssens E.M."/>
            <person name="Foster-Nyarko E."/>
            <person name="Jarju S."/>
            <person name="Secka A."/>
            <person name="Antonio M."/>
            <person name="Oren A."/>
            <person name="Chaudhuri R."/>
            <person name="La Ragione R.M."/>
            <person name="Hildebrand F."/>
            <person name="Pallen M.J."/>
        </authorList>
    </citation>
    <scope>NUCLEOTIDE SEQUENCE [LARGE SCALE GENOMIC DNA]</scope>
    <source>
        <strain evidence="3 4">N37</strain>
    </source>
</reference>
<keyword evidence="3" id="KW-0489">Methyltransferase</keyword>
<keyword evidence="1" id="KW-0472">Membrane</keyword>
<feature type="domain" description="DUF5714" evidence="2">
    <location>
        <begin position="57"/>
        <end position="231"/>
    </location>
</feature>
<evidence type="ECO:0000259" key="2">
    <source>
        <dbReference type="Pfam" id="PF18978"/>
    </source>
</evidence>
<dbReference type="Pfam" id="PF18978">
    <property type="entry name" value="DUF5714"/>
    <property type="match status" value="1"/>
</dbReference>